<protein>
    <submittedName>
        <fullName evidence="2">Uncharacterized protein</fullName>
    </submittedName>
</protein>
<evidence type="ECO:0000313" key="3">
    <source>
        <dbReference type="Proteomes" id="UP000317429"/>
    </source>
</evidence>
<name>A0A518D5F6_9BACT</name>
<dbReference type="Proteomes" id="UP000317429">
    <property type="component" value="Chromosome"/>
</dbReference>
<dbReference type="RefSeq" id="WP_145280139.1">
    <property type="nucleotide sequence ID" value="NZ_CP036291.1"/>
</dbReference>
<accession>A0A518D5F6</accession>
<keyword evidence="3" id="KW-1185">Reference proteome</keyword>
<dbReference type="AlphaFoldDB" id="A0A518D5F6"/>
<feature type="region of interest" description="Disordered" evidence="1">
    <location>
        <begin position="1"/>
        <end position="23"/>
    </location>
</feature>
<dbReference type="EMBL" id="CP036291">
    <property type="protein sequence ID" value="QDU86689.1"/>
    <property type="molecule type" value="Genomic_DNA"/>
</dbReference>
<proteinExistence type="predicted"/>
<evidence type="ECO:0000313" key="2">
    <source>
        <dbReference type="EMBL" id="QDU86689.1"/>
    </source>
</evidence>
<sequence length="114" mass="13175">MSPNWHEDYGDEPSAEERMPREVMSGEELSVTLELSTSHCDFCNAHLFNDELKVTGRWEYSTMDVDLETKLCEDCYDRRRRHYTPDDPKLFDALTPVAITDTAHSVAIKSHSCF</sequence>
<organism evidence="2 3">
    <name type="scientific">Pirellulimonas nuda</name>
    <dbReference type="NCBI Taxonomy" id="2528009"/>
    <lineage>
        <taxon>Bacteria</taxon>
        <taxon>Pseudomonadati</taxon>
        <taxon>Planctomycetota</taxon>
        <taxon>Planctomycetia</taxon>
        <taxon>Pirellulales</taxon>
        <taxon>Lacipirellulaceae</taxon>
        <taxon>Pirellulimonas</taxon>
    </lineage>
</organism>
<evidence type="ECO:0000256" key="1">
    <source>
        <dbReference type="SAM" id="MobiDB-lite"/>
    </source>
</evidence>
<gene>
    <name evidence="2" type="ORF">Pla175_00390</name>
</gene>
<dbReference type="KEGG" id="pnd:Pla175_00390"/>
<reference evidence="2 3" key="1">
    <citation type="submission" date="2019-02" db="EMBL/GenBank/DDBJ databases">
        <title>Deep-cultivation of Planctomycetes and their phenomic and genomic characterization uncovers novel biology.</title>
        <authorList>
            <person name="Wiegand S."/>
            <person name="Jogler M."/>
            <person name="Boedeker C."/>
            <person name="Pinto D."/>
            <person name="Vollmers J."/>
            <person name="Rivas-Marin E."/>
            <person name="Kohn T."/>
            <person name="Peeters S.H."/>
            <person name="Heuer A."/>
            <person name="Rast P."/>
            <person name="Oberbeckmann S."/>
            <person name="Bunk B."/>
            <person name="Jeske O."/>
            <person name="Meyerdierks A."/>
            <person name="Storesund J.E."/>
            <person name="Kallscheuer N."/>
            <person name="Luecker S."/>
            <person name="Lage O.M."/>
            <person name="Pohl T."/>
            <person name="Merkel B.J."/>
            <person name="Hornburger P."/>
            <person name="Mueller R.-W."/>
            <person name="Bruemmer F."/>
            <person name="Labrenz M."/>
            <person name="Spormann A.M."/>
            <person name="Op den Camp H."/>
            <person name="Overmann J."/>
            <person name="Amann R."/>
            <person name="Jetten M.S.M."/>
            <person name="Mascher T."/>
            <person name="Medema M.H."/>
            <person name="Devos D.P."/>
            <person name="Kaster A.-K."/>
            <person name="Ovreas L."/>
            <person name="Rohde M."/>
            <person name="Galperin M.Y."/>
            <person name="Jogler C."/>
        </authorList>
    </citation>
    <scope>NUCLEOTIDE SEQUENCE [LARGE SCALE GENOMIC DNA]</scope>
    <source>
        <strain evidence="2 3">Pla175</strain>
    </source>
</reference>